<proteinExistence type="inferred from homology"/>
<dbReference type="OrthoDB" id="70224at2759"/>
<dbReference type="SUPFAM" id="SSF102645">
    <property type="entry name" value="CoaB-like"/>
    <property type="match status" value="1"/>
</dbReference>
<dbReference type="EC" id="6.3.2.5" evidence="3"/>
<evidence type="ECO:0000256" key="1">
    <source>
        <dbReference type="ARBA" id="ARBA00005703"/>
    </source>
</evidence>
<gene>
    <name evidence="3" type="ORF">O9G_004141</name>
</gene>
<dbReference type="HOGENOM" id="CLU_042326_2_0_1"/>
<dbReference type="OMA" id="NTIRRCN"/>
<evidence type="ECO:0000313" key="4">
    <source>
        <dbReference type="Proteomes" id="UP000030755"/>
    </source>
</evidence>
<reference evidence="3 4" key="1">
    <citation type="journal article" date="2013" name="Curr. Biol.">
        <title>Shared signatures of parasitism and phylogenomics unite Cryptomycota and microsporidia.</title>
        <authorList>
            <person name="James T.Y."/>
            <person name="Pelin A."/>
            <person name="Bonen L."/>
            <person name="Ahrendt S."/>
            <person name="Sain D."/>
            <person name="Corradi N."/>
            <person name="Stajich J.E."/>
        </authorList>
    </citation>
    <scope>NUCLEOTIDE SEQUENCE [LARGE SCALE GENOMIC DNA]</scope>
    <source>
        <strain evidence="3 4">CSF55</strain>
    </source>
</reference>
<keyword evidence="3" id="KW-0436">Ligase</keyword>
<dbReference type="Gene3D" id="3.40.50.10300">
    <property type="entry name" value="CoaB-like"/>
    <property type="match status" value="1"/>
</dbReference>
<evidence type="ECO:0000259" key="2">
    <source>
        <dbReference type="Pfam" id="PF04127"/>
    </source>
</evidence>
<dbReference type="EMBL" id="KE561144">
    <property type="protein sequence ID" value="EPZ32567.1"/>
    <property type="molecule type" value="Genomic_DNA"/>
</dbReference>
<accession>A0A075AV24</accession>
<dbReference type="STRING" id="988480.A0A075AV24"/>
<name>A0A075AV24_ROZAC</name>
<dbReference type="GO" id="GO:0015937">
    <property type="term" value="P:coenzyme A biosynthetic process"/>
    <property type="evidence" value="ECO:0007669"/>
    <property type="project" value="UniProtKB-ARBA"/>
</dbReference>
<sequence>MHRHYSLQPFSRHFTHATNCFLDLLDIEDRDEDIKSRVEFNPIYTKVKESGKLLMVTYSTVFDYLSMLRLIAEFLVPYDAQAMFYLAAAVSDYYMPFEDLPQHKIQSSKNGLELKLTCVPKIIKEVASLCKNSYIVTFKSEEALSNYGHQAVIGNILSQRKMSVNIYRRDYDTVNITLDDSKLEQNTEIEQLIVEKLIEFHTKWINRSII</sequence>
<dbReference type="AlphaFoldDB" id="A0A075AV24"/>
<protein>
    <submittedName>
        <fullName evidence="3">DNA/pantothenate metabolism flavoprotein domain-containing protein</fullName>
        <ecNumber evidence="3">6.3.2.5</ecNumber>
    </submittedName>
</protein>
<dbReference type="Pfam" id="PF04127">
    <property type="entry name" value="DFP"/>
    <property type="match status" value="1"/>
</dbReference>
<keyword evidence="4" id="KW-1185">Reference proteome</keyword>
<feature type="domain" description="DNA/pantothenate metabolism flavoprotein C-terminal" evidence="2">
    <location>
        <begin position="74"/>
        <end position="142"/>
    </location>
</feature>
<organism evidence="3 4">
    <name type="scientific">Rozella allomycis (strain CSF55)</name>
    <dbReference type="NCBI Taxonomy" id="988480"/>
    <lineage>
        <taxon>Eukaryota</taxon>
        <taxon>Fungi</taxon>
        <taxon>Fungi incertae sedis</taxon>
        <taxon>Cryptomycota</taxon>
        <taxon>Cryptomycota incertae sedis</taxon>
        <taxon>Rozella</taxon>
    </lineage>
</organism>
<dbReference type="InterPro" id="IPR035929">
    <property type="entry name" value="CoaB-like_sf"/>
</dbReference>
<dbReference type="InterPro" id="IPR007085">
    <property type="entry name" value="DNA/pantothenate-metab_flavo_C"/>
</dbReference>
<comment type="similarity">
    <text evidence="1">Belongs to the PPC synthetase family.</text>
</comment>
<evidence type="ECO:0000313" key="3">
    <source>
        <dbReference type="EMBL" id="EPZ32567.1"/>
    </source>
</evidence>
<dbReference type="Proteomes" id="UP000030755">
    <property type="component" value="Unassembled WGS sequence"/>
</dbReference>
<dbReference type="GO" id="GO:0004632">
    <property type="term" value="F:phosphopantothenate--cysteine ligase activity"/>
    <property type="evidence" value="ECO:0007669"/>
    <property type="project" value="UniProtKB-EC"/>
</dbReference>